<proteinExistence type="predicted"/>
<dbReference type="AlphaFoldDB" id="A0A8J3FK51"/>
<name>A0A8J3FK51_9ACTN</name>
<gene>
    <name evidence="2" type="ORF">GCM10010124_31770</name>
</gene>
<dbReference type="RefSeq" id="WP_189115116.1">
    <property type="nucleotide sequence ID" value="NZ_BMQC01000011.1"/>
</dbReference>
<protein>
    <submittedName>
        <fullName evidence="2">Uncharacterized protein</fullName>
    </submittedName>
</protein>
<dbReference type="EMBL" id="BMQC01000011">
    <property type="protein sequence ID" value="GGK36763.1"/>
    <property type="molecule type" value="Genomic_DNA"/>
</dbReference>
<evidence type="ECO:0000313" key="2">
    <source>
        <dbReference type="EMBL" id="GGK36763.1"/>
    </source>
</evidence>
<accession>A0A8J3FK51</accession>
<sequence length="202" mass="22064">MTTPSAPHGVFDPTNGAYVKLKELILEHFDIIEWTREQDNPTPVMVSFMDIATGDAFTMRPIDSITDTDPITLLVFTAAGQVRAHGPYRGRTAANTMKAEIAAADTTIALAFTAALHPPTETLPGPADAWHELHPRISTDVEFVTSRHGPQIMLCIDWTQRRLLPVGPFPDADTADLWQPDNVPPGASTDRLDLTLPTATNE</sequence>
<comment type="caution">
    <text evidence="2">The sequence shown here is derived from an EMBL/GenBank/DDBJ whole genome shotgun (WGS) entry which is preliminary data.</text>
</comment>
<evidence type="ECO:0000313" key="3">
    <source>
        <dbReference type="Proteomes" id="UP000662200"/>
    </source>
</evidence>
<feature type="region of interest" description="Disordered" evidence="1">
    <location>
        <begin position="175"/>
        <end position="202"/>
    </location>
</feature>
<organism evidence="2 3">
    <name type="scientific">Pilimelia terevasa</name>
    <dbReference type="NCBI Taxonomy" id="53372"/>
    <lineage>
        <taxon>Bacteria</taxon>
        <taxon>Bacillati</taxon>
        <taxon>Actinomycetota</taxon>
        <taxon>Actinomycetes</taxon>
        <taxon>Micromonosporales</taxon>
        <taxon>Micromonosporaceae</taxon>
        <taxon>Pilimelia</taxon>
    </lineage>
</organism>
<evidence type="ECO:0000256" key="1">
    <source>
        <dbReference type="SAM" id="MobiDB-lite"/>
    </source>
</evidence>
<reference evidence="2" key="1">
    <citation type="journal article" date="2014" name="Int. J. Syst. Evol. Microbiol.">
        <title>Complete genome sequence of Corynebacterium casei LMG S-19264T (=DSM 44701T), isolated from a smear-ripened cheese.</title>
        <authorList>
            <consortium name="US DOE Joint Genome Institute (JGI-PGF)"/>
            <person name="Walter F."/>
            <person name="Albersmeier A."/>
            <person name="Kalinowski J."/>
            <person name="Ruckert C."/>
        </authorList>
    </citation>
    <scope>NUCLEOTIDE SEQUENCE</scope>
    <source>
        <strain evidence="2">JCM 3091</strain>
    </source>
</reference>
<reference evidence="2" key="2">
    <citation type="submission" date="2020-09" db="EMBL/GenBank/DDBJ databases">
        <authorList>
            <person name="Sun Q."/>
            <person name="Ohkuma M."/>
        </authorList>
    </citation>
    <scope>NUCLEOTIDE SEQUENCE</scope>
    <source>
        <strain evidence="2">JCM 3091</strain>
    </source>
</reference>
<dbReference type="Proteomes" id="UP000662200">
    <property type="component" value="Unassembled WGS sequence"/>
</dbReference>
<keyword evidence="3" id="KW-1185">Reference proteome</keyword>